<evidence type="ECO:0000256" key="1">
    <source>
        <dbReference type="SAM" id="MobiDB-lite"/>
    </source>
</evidence>
<proteinExistence type="predicted"/>
<sequence>GNQPKFDEKRLETEVNVSPSSSAKSKKQDDKTKRQAKGKNIIYSDDEDDDGTEADFNNLETSITVSPIPTTRVHKDHPATQIIGDLSSANQTRSMARVAKDQGGLSQMFNDDFHSCMFAWFLLQEEPKRVHQALKDPS</sequence>
<organism evidence="2">
    <name type="scientific">Tanacetum cinerariifolium</name>
    <name type="common">Dalmatian daisy</name>
    <name type="synonym">Chrysanthemum cinerariifolium</name>
    <dbReference type="NCBI Taxonomy" id="118510"/>
    <lineage>
        <taxon>Eukaryota</taxon>
        <taxon>Viridiplantae</taxon>
        <taxon>Streptophyta</taxon>
        <taxon>Embryophyta</taxon>
        <taxon>Tracheophyta</taxon>
        <taxon>Spermatophyta</taxon>
        <taxon>Magnoliopsida</taxon>
        <taxon>eudicotyledons</taxon>
        <taxon>Gunneridae</taxon>
        <taxon>Pentapetalae</taxon>
        <taxon>asterids</taxon>
        <taxon>campanulids</taxon>
        <taxon>Asterales</taxon>
        <taxon>Asteraceae</taxon>
        <taxon>Asteroideae</taxon>
        <taxon>Anthemideae</taxon>
        <taxon>Anthemidinae</taxon>
        <taxon>Tanacetum</taxon>
    </lineage>
</organism>
<gene>
    <name evidence="2" type="ORF">Tci_859346</name>
</gene>
<protein>
    <submittedName>
        <fullName evidence="2">Uncharacterized protein</fullName>
    </submittedName>
</protein>
<reference evidence="2" key="1">
    <citation type="journal article" date="2019" name="Sci. Rep.">
        <title>Draft genome of Tanacetum cinerariifolium, the natural source of mosquito coil.</title>
        <authorList>
            <person name="Yamashiro T."/>
            <person name="Shiraishi A."/>
            <person name="Satake H."/>
            <person name="Nakayama K."/>
        </authorList>
    </citation>
    <scope>NUCLEOTIDE SEQUENCE</scope>
</reference>
<feature type="region of interest" description="Disordered" evidence="1">
    <location>
        <begin position="1"/>
        <end position="54"/>
    </location>
</feature>
<feature type="non-terminal residue" evidence="2">
    <location>
        <position position="1"/>
    </location>
</feature>
<feature type="compositionally biased region" description="Basic and acidic residues" evidence="1">
    <location>
        <begin position="1"/>
        <end position="13"/>
    </location>
</feature>
<accession>A0A699RP30</accession>
<evidence type="ECO:0000313" key="2">
    <source>
        <dbReference type="EMBL" id="GFC87376.1"/>
    </source>
</evidence>
<feature type="compositionally biased region" description="Acidic residues" evidence="1">
    <location>
        <begin position="44"/>
        <end position="53"/>
    </location>
</feature>
<dbReference type="EMBL" id="BKCJ011109937">
    <property type="protein sequence ID" value="GFC87376.1"/>
    <property type="molecule type" value="Genomic_DNA"/>
</dbReference>
<comment type="caution">
    <text evidence="2">The sequence shown here is derived from an EMBL/GenBank/DDBJ whole genome shotgun (WGS) entry which is preliminary data.</text>
</comment>
<dbReference type="AlphaFoldDB" id="A0A699RP30"/>
<name>A0A699RP30_TANCI</name>